<evidence type="ECO:0000313" key="3">
    <source>
        <dbReference type="RefSeq" id="XP_010430863.1"/>
    </source>
</evidence>
<gene>
    <name evidence="3" type="primary">LOC104715119</name>
</gene>
<dbReference type="PANTHER" id="PTHR33116:SF80">
    <property type="entry name" value="REVERSE TRANSCRIPTASE ZINC-BINDING DOMAIN-CONTAINING PROTEIN"/>
    <property type="match status" value="1"/>
</dbReference>
<dbReference type="Gene3D" id="3.60.10.10">
    <property type="entry name" value="Endonuclease/exonuclease/phosphatase"/>
    <property type="match status" value="1"/>
</dbReference>
<dbReference type="InterPro" id="IPR000477">
    <property type="entry name" value="RT_dom"/>
</dbReference>
<dbReference type="GeneID" id="104715119"/>
<dbReference type="SUPFAM" id="SSF56219">
    <property type="entry name" value="DNase I-like"/>
    <property type="match status" value="1"/>
</dbReference>
<evidence type="ECO:0000259" key="1">
    <source>
        <dbReference type="Pfam" id="PF00078"/>
    </source>
</evidence>
<dbReference type="InterPro" id="IPR036691">
    <property type="entry name" value="Endo/exonu/phosph_ase_sf"/>
</dbReference>
<evidence type="ECO:0000313" key="2">
    <source>
        <dbReference type="Proteomes" id="UP000694864"/>
    </source>
</evidence>
<dbReference type="SUPFAM" id="SSF56672">
    <property type="entry name" value="DNA/RNA polymerases"/>
    <property type="match status" value="1"/>
</dbReference>
<reference evidence="3" key="2">
    <citation type="submission" date="2025-08" db="UniProtKB">
        <authorList>
            <consortium name="RefSeq"/>
        </authorList>
    </citation>
    <scope>IDENTIFICATION</scope>
    <source>
        <tissue evidence="3">Leaf</tissue>
    </source>
</reference>
<protein>
    <submittedName>
        <fullName evidence="3">Uncharacterized protein LOC104715119</fullName>
    </submittedName>
</protein>
<dbReference type="CDD" id="cd01650">
    <property type="entry name" value="RT_nLTR_like"/>
    <property type="match status" value="1"/>
</dbReference>
<dbReference type="InterPro" id="IPR043502">
    <property type="entry name" value="DNA/RNA_pol_sf"/>
</dbReference>
<name>A0ABM0TT09_CAMSA</name>
<dbReference type="PANTHER" id="PTHR33116">
    <property type="entry name" value="REVERSE TRANSCRIPTASE ZINC-BINDING DOMAIN-CONTAINING PROTEIN-RELATED-RELATED"/>
    <property type="match status" value="1"/>
</dbReference>
<keyword evidence="2" id="KW-1185">Reference proteome</keyword>
<dbReference type="RefSeq" id="XP_010430863.1">
    <property type="nucleotide sequence ID" value="XM_010432561.1"/>
</dbReference>
<organism evidence="2 3">
    <name type="scientific">Camelina sativa</name>
    <name type="common">False flax</name>
    <name type="synonym">Myagrum sativum</name>
    <dbReference type="NCBI Taxonomy" id="90675"/>
    <lineage>
        <taxon>Eukaryota</taxon>
        <taxon>Viridiplantae</taxon>
        <taxon>Streptophyta</taxon>
        <taxon>Embryophyta</taxon>
        <taxon>Tracheophyta</taxon>
        <taxon>Spermatophyta</taxon>
        <taxon>Magnoliopsida</taxon>
        <taxon>eudicotyledons</taxon>
        <taxon>Gunneridae</taxon>
        <taxon>Pentapetalae</taxon>
        <taxon>rosids</taxon>
        <taxon>malvids</taxon>
        <taxon>Brassicales</taxon>
        <taxon>Brassicaceae</taxon>
        <taxon>Camelineae</taxon>
        <taxon>Camelina</taxon>
    </lineage>
</organism>
<accession>A0ABM0TT09</accession>
<feature type="domain" description="Reverse transcriptase" evidence="1">
    <location>
        <begin position="376"/>
        <end position="572"/>
    </location>
</feature>
<dbReference type="Proteomes" id="UP000694864">
    <property type="component" value="Chromosome 9"/>
</dbReference>
<reference evidence="2" key="1">
    <citation type="journal article" date="2014" name="Nat. Commun.">
        <title>The emerging biofuel crop Camelina sativa retains a highly undifferentiated hexaploid genome structure.</title>
        <authorList>
            <person name="Kagale S."/>
            <person name="Koh C."/>
            <person name="Nixon J."/>
            <person name="Bollina V."/>
            <person name="Clarke W.E."/>
            <person name="Tuteja R."/>
            <person name="Spillane C."/>
            <person name="Robinson S.J."/>
            <person name="Links M.G."/>
            <person name="Clarke C."/>
            <person name="Higgins E.E."/>
            <person name="Huebert T."/>
            <person name="Sharpe A.G."/>
            <person name="Parkin I.A."/>
        </authorList>
    </citation>
    <scope>NUCLEOTIDE SEQUENCE [LARGE SCALE GENOMIC DNA]</scope>
    <source>
        <strain evidence="2">cv. DH55</strain>
    </source>
</reference>
<proteinExistence type="predicted"/>
<dbReference type="Pfam" id="PF00078">
    <property type="entry name" value="RVT_1"/>
    <property type="match status" value="1"/>
</dbReference>
<sequence length="844" mass="96311">MVISFVYAANDEATRQALWDELINISNDARLNDKAWALLGYFIQILHPEEHSADDGSLADSPTRLFREVMFNASLTDLNFRGPTFTWWNKRRRDPVTKKLDRILINDQWTTSFPSSLRLFGEPSFSDHASCGISFRSAAPKAKKPFRFFNFLLKDEDFIPLICLEWFSLNITGSTMFRVSNKLKALKKVIRDFSRENYSDLEKRTEEAHESLFQDQNRMLQSPSVANAEIELEKHRLWLILSTAEESYFLQRSRVTWLREGDSNTSYFHKMTSSRQAQNHIHFLLDGNGNRFESQQDIQNHCVDYFQKNLGGEQDNHIFHQEDITNLLNFRCSQAQQSRLESPFTAEEVKAAFSRCQGTRLVGLMAFPQNSLPGVAGRLKAILPSVISHAQSAFMLGRLLLENVLLATEIVQGYNKKATPPSAMLKVDLRKAFDSIRWDFLIATLKAVNLPEKFIGWIQECLTTASFSLTVNGHTGGFFKSTQGLRQGDAMSPYLFVLAMEVFSDDVMIFFDSNSSSLHGIYETLEDFAGWSGLHMNRDKTQLFHSVLSQADSNALTSYGFTTGMLPKKYMGLPLMSRKLKVAEYAPLIEKIKARFNSWATKSLSFADIVQLITSDISGIVNFWISTFILPLGCIRQIESLCSRFLWSGQIEKKGLAKISWSQVCLPKSEGGIGLRRFATWNRTLCLRMIWLLFSGSASLWVAWHKLHNCSKVLSLWDQPETASNSWNWKCLLRLRNLAEGFIKCTIGNGREASFWFDNWTPFGPLIKFIGYQGPRDLRVPRQAKVADVCDSNGWKLADPRSEQALQLHIHLTTTRNISEAHNTDSYEWVVDNKKCNGFSSPRT</sequence>